<evidence type="ECO:0000256" key="5">
    <source>
        <dbReference type="ARBA" id="ARBA00022679"/>
    </source>
</evidence>
<evidence type="ECO:0000256" key="8">
    <source>
        <dbReference type="SAM" id="Phobius"/>
    </source>
</evidence>
<name>C6LKP0_9FIRM</name>
<dbReference type="CDD" id="cd00075">
    <property type="entry name" value="HATPase"/>
    <property type="match status" value="1"/>
</dbReference>
<keyword evidence="7" id="KW-0902">Two-component regulatory system</keyword>
<dbReference type="GO" id="GO:0000155">
    <property type="term" value="F:phosphorelay sensor kinase activity"/>
    <property type="evidence" value="ECO:0007669"/>
    <property type="project" value="InterPro"/>
</dbReference>
<keyword evidence="8" id="KW-1133">Transmembrane helix</keyword>
<keyword evidence="8" id="KW-0472">Membrane</keyword>
<organism evidence="10 11">
    <name type="scientific">Marvinbryantia formatexigens DSM 14469</name>
    <dbReference type="NCBI Taxonomy" id="478749"/>
    <lineage>
        <taxon>Bacteria</taxon>
        <taxon>Bacillati</taxon>
        <taxon>Bacillota</taxon>
        <taxon>Clostridia</taxon>
        <taxon>Lachnospirales</taxon>
        <taxon>Lachnospiraceae</taxon>
        <taxon>Marvinbryantia</taxon>
    </lineage>
</organism>
<dbReference type="SUPFAM" id="SSF47384">
    <property type="entry name" value="Homodimeric domain of signal transducing histidine kinase"/>
    <property type="match status" value="1"/>
</dbReference>
<keyword evidence="11" id="KW-1185">Reference proteome</keyword>
<keyword evidence="8" id="KW-0812">Transmembrane</keyword>
<feature type="domain" description="Histidine kinase" evidence="9">
    <location>
        <begin position="200"/>
        <end position="415"/>
    </location>
</feature>
<dbReference type="SMART" id="SM00387">
    <property type="entry name" value="HATPase_c"/>
    <property type="match status" value="1"/>
</dbReference>
<dbReference type="InterPro" id="IPR003594">
    <property type="entry name" value="HATPase_dom"/>
</dbReference>
<reference evidence="10" key="1">
    <citation type="submission" date="2009-07" db="EMBL/GenBank/DDBJ databases">
        <authorList>
            <person name="Weinstock G."/>
            <person name="Sodergren E."/>
            <person name="Clifton S."/>
            <person name="Fulton L."/>
            <person name="Fulton B."/>
            <person name="Courtney L."/>
            <person name="Fronick C."/>
            <person name="Harrison M."/>
            <person name="Strong C."/>
            <person name="Farmer C."/>
            <person name="Delahaunty K."/>
            <person name="Markovic C."/>
            <person name="Hall O."/>
            <person name="Minx P."/>
            <person name="Tomlinson C."/>
            <person name="Mitreva M."/>
            <person name="Nelson J."/>
            <person name="Hou S."/>
            <person name="Wollam A."/>
            <person name="Pepin K.H."/>
            <person name="Johnson M."/>
            <person name="Bhonagiri V."/>
            <person name="Nash W.E."/>
            <person name="Warren W."/>
            <person name="Chinwalla A."/>
            <person name="Mardis E.R."/>
            <person name="Wilson R.K."/>
        </authorList>
    </citation>
    <scope>NUCLEOTIDE SEQUENCE [LARGE SCALE GENOMIC DNA]</scope>
    <source>
        <strain evidence="10">DSM 14469</strain>
    </source>
</reference>
<keyword evidence="4" id="KW-0597">Phosphoprotein</keyword>
<comment type="subcellular location">
    <subcellularLocation>
        <location evidence="2">Membrane</location>
    </subcellularLocation>
</comment>
<evidence type="ECO:0000256" key="3">
    <source>
        <dbReference type="ARBA" id="ARBA00012438"/>
    </source>
</evidence>
<dbReference type="CDD" id="cd00082">
    <property type="entry name" value="HisKA"/>
    <property type="match status" value="1"/>
</dbReference>
<dbReference type="Pfam" id="PF00512">
    <property type="entry name" value="HisKA"/>
    <property type="match status" value="1"/>
</dbReference>
<dbReference type="InterPro" id="IPR004358">
    <property type="entry name" value="Sig_transdc_His_kin-like_C"/>
</dbReference>
<dbReference type="EC" id="2.7.13.3" evidence="3"/>
<dbReference type="Proteomes" id="UP000005561">
    <property type="component" value="Unassembled WGS sequence"/>
</dbReference>
<evidence type="ECO:0000256" key="7">
    <source>
        <dbReference type="ARBA" id="ARBA00023012"/>
    </source>
</evidence>
<evidence type="ECO:0000256" key="6">
    <source>
        <dbReference type="ARBA" id="ARBA00022777"/>
    </source>
</evidence>
<gene>
    <name evidence="10" type="ORF">BRYFOR_09237</name>
</gene>
<dbReference type="Gene3D" id="3.30.565.10">
    <property type="entry name" value="Histidine kinase-like ATPase, C-terminal domain"/>
    <property type="match status" value="1"/>
</dbReference>
<evidence type="ECO:0000256" key="1">
    <source>
        <dbReference type="ARBA" id="ARBA00000085"/>
    </source>
</evidence>
<dbReference type="InterPro" id="IPR050736">
    <property type="entry name" value="Sensor_HK_Regulatory"/>
</dbReference>
<dbReference type="InterPro" id="IPR036097">
    <property type="entry name" value="HisK_dim/P_sf"/>
</dbReference>
<evidence type="ECO:0000259" key="9">
    <source>
        <dbReference type="PROSITE" id="PS50109"/>
    </source>
</evidence>
<dbReference type="InterPro" id="IPR005467">
    <property type="entry name" value="His_kinase_dom"/>
</dbReference>
<evidence type="ECO:0000256" key="4">
    <source>
        <dbReference type="ARBA" id="ARBA00022553"/>
    </source>
</evidence>
<evidence type="ECO:0000313" key="10">
    <source>
        <dbReference type="EMBL" id="EET58777.1"/>
    </source>
</evidence>
<dbReference type="AlphaFoldDB" id="C6LKP0"/>
<dbReference type="PANTHER" id="PTHR43711:SF1">
    <property type="entry name" value="HISTIDINE KINASE 1"/>
    <property type="match status" value="1"/>
</dbReference>
<dbReference type="STRING" id="168384.SAMN05660368_03074"/>
<dbReference type="FunFam" id="3.30.565.10:FF:000006">
    <property type="entry name" value="Sensor histidine kinase WalK"/>
    <property type="match status" value="1"/>
</dbReference>
<protein>
    <recommendedName>
        <fullName evidence="3">histidine kinase</fullName>
        <ecNumber evidence="3">2.7.13.3</ecNumber>
    </recommendedName>
</protein>
<dbReference type="PANTHER" id="PTHR43711">
    <property type="entry name" value="TWO-COMPONENT HISTIDINE KINASE"/>
    <property type="match status" value="1"/>
</dbReference>
<dbReference type="PROSITE" id="PS50109">
    <property type="entry name" value="HIS_KIN"/>
    <property type="match status" value="1"/>
</dbReference>
<sequence length="416" mass="46476">MGLILLIMTCLCLAFSENSMRSRNETVFRNNASSILSYIDNQRLLSHTWLSQMEHNYGIMIDILDNGAPLLYSTLHAHDLNRELLETARSTAVSEYGLDPETFRSSSVLYRYEAFSVTDDSGKEYFVMASLMPRGSGYFDIVILCPASLPAAQLWQQRLFFGAGSAVAWIILTVLAWFFVARMLRPIENSRRRQVEFIASASHELRSPLTVMLSALSAARTASPDEQPRFFDSIESEGQRMARLIEDMLLLASSDNKTWSIRPGMTELDTLLLETYEKYEPTAREKKLHLQIHLPEDALAPCFCDKERIGQTLSILIDNAFSYTPPGGTVCLSAGTADKYFTISVADNGPGIPDDQKEKIFDRFYRADDARSNRGHFGLGLCIAKEIVLLHKGTLTVTDAPEGGAVFTILLPQTGK</sequence>
<dbReference type="GO" id="GO:0016020">
    <property type="term" value="C:membrane"/>
    <property type="evidence" value="ECO:0007669"/>
    <property type="project" value="UniProtKB-SubCell"/>
</dbReference>
<accession>C6LKP0</accession>
<keyword evidence="6 10" id="KW-0418">Kinase</keyword>
<dbReference type="InterPro" id="IPR036890">
    <property type="entry name" value="HATPase_C_sf"/>
</dbReference>
<feature type="transmembrane region" description="Helical" evidence="8">
    <location>
        <begin position="159"/>
        <end position="184"/>
    </location>
</feature>
<dbReference type="SUPFAM" id="SSF55874">
    <property type="entry name" value="ATPase domain of HSP90 chaperone/DNA topoisomerase II/histidine kinase"/>
    <property type="match status" value="1"/>
</dbReference>
<dbReference type="InterPro" id="IPR003661">
    <property type="entry name" value="HisK_dim/P_dom"/>
</dbReference>
<dbReference type="SMART" id="SM00388">
    <property type="entry name" value="HisKA"/>
    <property type="match status" value="1"/>
</dbReference>
<comment type="catalytic activity">
    <reaction evidence="1">
        <text>ATP + protein L-histidine = ADP + protein N-phospho-L-histidine.</text>
        <dbReference type="EC" id="2.7.13.3"/>
    </reaction>
</comment>
<evidence type="ECO:0000256" key="2">
    <source>
        <dbReference type="ARBA" id="ARBA00004370"/>
    </source>
</evidence>
<keyword evidence="5" id="KW-0808">Transferase</keyword>
<comment type="caution">
    <text evidence="10">The sequence shown here is derived from an EMBL/GenBank/DDBJ whole genome shotgun (WGS) entry which is preliminary data.</text>
</comment>
<evidence type="ECO:0000313" key="11">
    <source>
        <dbReference type="Proteomes" id="UP000005561"/>
    </source>
</evidence>
<proteinExistence type="predicted"/>
<dbReference type="eggNOG" id="COG5002">
    <property type="taxonomic scope" value="Bacteria"/>
</dbReference>
<dbReference type="Pfam" id="PF02518">
    <property type="entry name" value="HATPase_c"/>
    <property type="match status" value="1"/>
</dbReference>
<dbReference type="EMBL" id="ACCL02000025">
    <property type="protein sequence ID" value="EET58777.1"/>
    <property type="molecule type" value="Genomic_DNA"/>
</dbReference>
<dbReference type="Gene3D" id="1.10.287.130">
    <property type="match status" value="1"/>
</dbReference>
<dbReference type="PRINTS" id="PR00344">
    <property type="entry name" value="BCTRLSENSOR"/>
</dbReference>